<dbReference type="PATRIC" id="fig|907348.3.peg.1657"/>
<dbReference type="PANTHER" id="PTHR10578">
    <property type="entry name" value="S -2-HYDROXY-ACID OXIDASE-RELATED"/>
    <property type="match status" value="1"/>
</dbReference>
<evidence type="ECO:0000256" key="3">
    <source>
        <dbReference type="ARBA" id="ARBA00022643"/>
    </source>
</evidence>
<reference evidence="5 6" key="1">
    <citation type="submission" date="2011-09" db="EMBL/GenBank/DDBJ databases">
        <title>The draft genome of Treponema saccharophilum DSM 2985.</title>
        <authorList>
            <consortium name="US DOE Joint Genome Institute (JGI-PGF)"/>
            <person name="Lucas S."/>
            <person name="Copeland A."/>
            <person name="Lapidus A."/>
            <person name="Glavina del Rio T."/>
            <person name="Dalin E."/>
            <person name="Tice H."/>
            <person name="Bruce D."/>
            <person name="Goodwin L."/>
            <person name="Pitluck S."/>
            <person name="Peters L."/>
            <person name="Kyrpides N."/>
            <person name="Mavromatis K."/>
            <person name="Ivanova N."/>
            <person name="Markowitz V."/>
            <person name="Cheng J.-F."/>
            <person name="Hugenholtz P."/>
            <person name="Woyke T."/>
            <person name="Wu D."/>
            <person name="Gronow S."/>
            <person name="Wellnitz S."/>
            <person name="Brambilla E."/>
            <person name="Klenk H.-P."/>
            <person name="Eisen J.A."/>
        </authorList>
    </citation>
    <scope>NUCLEOTIDE SEQUENCE [LARGE SCALE GENOMIC DNA]</scope>
    <source>
        <strain evidence="5 6">DSM 2985</strain>
    </source>
</reference>
<dbReference type="EMBL" id="AGRW01000048">
    <property type="protein sequence ID" value="EIC01606.1"/>
    <property type="molecule type" value="Genomic_DNA"/>
</dbReference>
<evidence type="ECO:0000256" key="2">
    <source>
        <dbReference type="ARBA" id="ARBA00022630"/>
    </source>
</evidence>
<evidence type="ECO:0000259" key="4">
    <source>
        <dbReference type="Pfam" id="PF01070"/>
    </source>
</evidence>
<keyword evidence="2" id="KW-0285">Flavoprotein</keyword>
<proteinExistence type="predicted"/>
<dbReference type="STRING" id="907348.TresaDRAFT_1995"/>
<dbReference type="Gene3D" id="3.20.20.70">
    <property type="entry name" value="Aldolase class I"/>
    <property type="match status" value="1"/>
</dbReference>
<accession>H7EL74</accession>
<dbReference type="GO" id="GO:0016491">
    <property type="term" value="F:oxidoreductase activity"/>
    <property type="evidence" value="ECO:0007669"/>
    <property type="project" value="InterPro"/>
</dbReference>
<protein>
    <submittedName>
        <fullName evidence="5">Ferredoxin-dependent glutamate synthase</fullName>
    </submittedName>
</protein>
<keyword evidence="6" id="KW-1185">Reference proteome</keyword>
<evidence type="ECO:0000313" key="5">
    <source>
        <dbReference type="EMBL" id="EIC01606.1"/>
    </source>
</evidence>
<dbReference type="Proteomes" id="UP000003571">
    <property type="component" value="Unassembled WGS sequence"/>
</dbReference>
<comment type="cofactor">
    <cofactor evidence="1">
        <name>FMN</name>
        <dbReference type="ChEBI" id="CHEBI:58210"/>
    </cofactor>
</comment>
<sequence length="306" mass="34118">MCNGQACKSELPGMGGVRENENFMLNVCGWKNVRKEYREKIESYLSQSVEFRIPKISVAPMTGAVENMGYGEESEYYEEIANASSNVGIGLCLGDGFPDEKLKFGIRAIERIREREKNAMRASVFIKPYSNERIIERIGWASKIADLVGIDIDSYNILTMRNLVNLEKKDAARLSEIRDFVHGKLGVPFSIKGIFTDDDIELVKKVRPDVAYISNHGGRIDTRTGSTAEYLAKNAAELRKWCGEVWVDGGIRTPLDVATAHALGADRVLIGRPFVTALCQDGERGVCGKVLEMSMIRFGADSYRDE</sequence>
<organism evidence="5 6">
    <name type="scientific">Treponema saccharophilum DSM 2985</name>
    <dbReference type="NCBI Taxonomy" id="907348"/>
    <lineage>
        <taxon>Bacteria</taxon>
        <taxon>Pseudomonadati</taxon>
        <taxon>Spirochaetota</taxon>
        <taxon>Spirochaetia</taxon>
        <taxon>Spirochaetales</taxon>
        <taxon>Treponemataceae</taxon>
        <taxon>Treponema</taxon>
    </lineage>
</organism>
<comment type="caution">
    <text evidence="5">The sequence shown here is derived from an EMBL/GenBank/DDBJ whole genome shotgun (WGS) entry which is preliminary data.</text>
</comment>
<feature type="domain" description="FMN-dependent dehydrogenase" evidence="4">
    <location>
        <begin position="171"/>
        <end position="286"/>
    </location>
</feature>
<gene>
    <name evidence="5" type="ORF">TresaDRAFT_1995</name>
</gene>
<dbReference type="InterPro" id="IPR013785">
    <property type="entry name" value="Aldolase_TIM"/>
</dbReference>
<name>H7EL74_9SPIR</name>
<dbReference type="PANTHER" id="PTHR10578:SF107">
    <property type="entry name" value="2-HYDROXYACID OXIDASE 1"/>
    <property type="match status" value="1"/>
</dbReference>
<evidence type="ECO:0000256" key="1">
    <source>
        <dbReference type="ARBA" id="ARBA00001917"/>
    </source>
</evidence>
<dbReference type="eggNOG" id="COG1304">
    <property type="taxonomic scope" value="Bacteria"/>
</dbReference>
<keyword evidence="3" id="KW-0288">FMN</keyword>
<evidence type="ECO:0000313" key="6">
    <source>
        <dbReference type="Proteomes" id="UP000003571"/>
    </source>
</evidence>
<dbReference type="InterPro" id="IPR000262">
    <property type="entry name" value="FMN-dep_DH"/>
</dbReference>
<dbReference type="SUPFAM" id="SSF51412">
    <property type="entry name" value="Inosine monophosphate dehydrogenase (IMPDH)"/>
    <property type="match status" value="1"/>
</dbReference>
<dbReference type="Pfam" id="PF01070">
    <property type="entry name" value="FMN_dh"/>
    <property type="match status" value="1"/>
</dbReference>
<dbReference type="AlphaFoldDB" id="H7EL74"/>